<evidence type="ECO:0000256" key="1">
    <source>
        <dbReference type="SAM" id="MobiDB-lite"/>
    </source>
</evidence>
<feature type="compositionally biased region" description="Basic residues" evidence="1">
    <location>
        <begin position="274"/>
        <end position="284"/>
    </location>
</feature>
<name>S9ULV9_9TRYP</name>
<feature type="compositionally biased region" description="Polar residues" evidence="1">
    <location>
        <begin position="153"/>
        <end position="171"/>
    </location>
</feature>
<feature type="compositionally biased region" description="Polar residues" evidence="1">
    <location>
        <begin position="181"/>
        <end position="190"/>
    </location>
</feature>
<proteinExistence type="predicted"/>
<sequence>MYEDEVVCLHDSLEGLDFLPGSPYANVVAKVPRRAPPKTSRQAQQVCVWSLDEEESVETGTEKIGTGYCVSAKSNVTHNETFSDTAEGNLLKVQHIIEDADDTLPLKSPILSPSNDVKTVEAPAFLKKENGKQRAATSILEASTPDDTAKKLQMTSPLKTDAVDTSNTQEGSPKRLPATIHTGNQSTSPNRLLDARNRAGKETGRDLGLTTPLKEASPTAHDRITTPQQDDSQTTWGRVMSPLKEASPTARDRVAMALKDDSRDRVLSPLKGGYKQRRTGSCRH</sequence>
<comment type="caution">
    <text evidence="2">The sequence shown here is derived from an EMBL/GenBank/DDBJ whole genome shotgun (WGS) entry which is preliminary data.</text>
</comment>
<protein>
    <submittedName>
        <fullName evidence="2">Uncharacterized protein</fullName>
    </submittedName>
</protein>
<feature type="compositionally biased region" description="Polar residues" evidence="1">
    <location>
        <begin position="225"/>
        <end position="236"/>
    </location>
</feature>
<accession>S9ULV9</accession>
<feature type="region of interest" description="Disordered" evidence="1">
    <location>
        <begin position="134"/>
        <end position="284"/>
    </location>
</feature>
<feature type="compositionally biased region" description="Basic and acidic residues" evidence="1">
    <location>
        <begin position="193"/>
        <end position="205"/>
    </location>
</feature>
<dbReference type="AlphaFoldDB" id="S9ULV9"/>
<dbReference type="EMBL" id="ATMH01011867">
    <property type="protein sequence ID" value="EPY15656.1"/>
    <property type="molecule type" value="Genomic_DNA"/>
</dbReference>
<organism evidence="2 3">
    <name type="scientific">Strigomonas culicis</name>
    <dbReference type="NCBI Taxonomy" id="28005"/>
    <lineage>
        <taxon>Eukaryota</taxon>
        <taxon>Discoba</taxon>
        <taxon>Euglenozoa</taxon>
        <taxon>Kinetoplastea</taxon>
        <taxon>Metakinetoplastina</taxon>
        <taxon>Trypanosomatida</taxon>
        <taxon>Trypanosomatidae</taxon>
        <taxon>Strigomonadinae</taxon>
        <taxon>Strigomonas</taxon>
    </lineage>
</organism>
<dbReference type="Proteomes" id="UP000015354">
    <property type="component" value="Unassembled WGS sequence"/>
</dbReference>
<feature type="compositionally biased region" description="Basic and acidic residues" evidence="1">
    <location>
        <begin position="250"/>
        <end position="266"/>
    </location>
</feature>
<gene>
    <name evidence="2" type="ORF">STCU_11854</name>
</gene>
<evidence type="ECO:0000313" key="3">
    <source>
        <dbReference type="Proteomes" id="UP000015354"/>
    </source>
</evidence>
<evidence type="ECO:0000313" key="2">
    <source>
        <dbReference type="EMBL" id="EPY15656.1"/>
    </source>
</evidence>
<keyword evidence="3" id="KW-1185">Reference proteome</keyword>
<reference evidence="2 3" key="1">
    <citation type="journal article" date="2013" name="PLoS ONE">
        <title>Predicting the Proteins of Angomonas deanei, Strigomonas culicis and Their Respective Endosymbionts Reveals New Aspects of the Trypanosomatidae Family.</title>
        <authorList>
            <person name="Motta M.C."/>
            <person name="Martins A.C."/>
            <person name="de Souza S.S."/>
            <person name="Catta-Preta C.M."/>
            <person name="Silva R."/>
            <person name="Klein C.C."/>
            <person name="de Almeida L.G."/>
            <person name="de Lima Cunha O."/>
            <person name="Ciapina L.P."/>
            <person name="Brocchi M."/>
            <person name="Colabardini A.C."/>
            <person name="de Araujo Lima B."/>
            <person name="Machado C.R."/>
            <person name="de Almeida Soares C.M."/>
            <person name="Probst C.M."/>
            <person name="de Menezes C.B."/>
            <person name="Thompson C.E."/>
            <person name="Bartholomeu D.C."/>
            <person name="Gradia D.F."/>
            <person name="Pavoni D.P."/>
            <person name="Grisard E.C."/>
            <person name="Fantinatti-Garboggini F."/>
            <person name="Marchini F.K."/>
            <person name="Rodrigues-Luiz G.F."/>
            <person name="Wagner G."/>
            <person name="Goldman G.H."/>
            <person name="Fietto J.L."/>
            <person name="Elias M.C."/>
            <person name="Goldman M.H."/>
            <person name="Sagot M.F."/>
            <person name="Pereira M."/>
            <person name="Stoco P.H."/>
            <person name="de Mendonca-Neto R.P."/>
            <person name="Teixeira S.M."/>
            <person name="Maciel T.E."/>
            <person name="de Oliveira Mendes T.A."/>
            <person name="Urmenyi T.P."/>
            <person name="de Souza W."/>
            <person name="Schenkman S."/>
            <person name="de Vasconcelos A.T."/>
        </authorList>
    </citation>
    <scope>NUCLEOTIDE SEQUENCE [LARGE SCALE GENOMIC DNA]</scope>
</reference>